<dbReference type="RefSeq" id="WP_122908578.1">
    <property type="nucleotide sequence ID" value="NZ_CBCSBE010000051.1"/>
</dbReference>
<reference evidence="2 3" key="1">
    <citation type="submission" date="2018-10" db="EMBL/GenBank/DDBJ databases">
        <title>Phylogenomics of Brevibacillus.</title>
        <authorList>
            <person name="Dunlap C."/>
        </authorList>
    </citation>
    <scope>NUCLEOTIDE SEQUENCE [LARGE SCALE GENOMIC DNA]</scope>
    <source>
        <strain evidence="2 3">JCM 12215</strain>
    </source>
</reference>
<feature type="signal peptide" evidence="1">
    <location>
        <begin position="1"/>
        <end position="25"/>
    </location>
</feature>
<proteinExistence type="predicted"/>
<protein>
    <submittedName>
        <fullName evidence="2">Uncharacterized protein</fullName>
    </submittedName>
</protein>
<sequence length="613" mass="67929">MWSKLLTLMMAISIVSFVSVPVVSAMDEQASTYETYEIDKEILGMQKTMKFFQELSSKKGNHQLANQIADLSSSNFEKVKQLHANENVKATDQNLKEFRDAYEQQIASYREKLLPSLNTSTPLLNKSSLVAKSSTWDPFEPNDDYTTSYPITSGNLYVSKLSSSSDVDYYRFDSGSMVGSLTVTLNIPSDKDYDLIVIEGTSNIVGYGMNSQLGLTETVDFQVQPNTTYYIMVMSMDGQFSTTSTYSLGLSKVVAELKVTTPIDISLPSGEIPAYRFTAPVSGNYRFFTGPYGGFGSQNDTVIFLFADEQLKSLIDINDDKVEGSLYSEINIELTKGVTYFVYVTNYDEEQHVHTRLTAVFDAKADVSTTTIHESNGNNGSILEEQVVNLDQGEFTSDLADGVVVNNLPAGLTTEVTRNSNTQFTIRFKGSAYSHESKHSVSDASVTIAKEKILGAGMDVNTSAFVIQFVDTEQISVNTSKEVNIDGGQQKILKFTPTMSGSFEVYLTEYEGNVNHPILSIFEDYNQTRLIASNDKQTSSPQVIGSLSAGEDYYVVIAGENGENVHARIGVRYLGMEYIYNEKGQLTLIKQGDKVLTEFYYDGNGNLIRKVNR</sequence>
<dbReference type="Gene3D" id="2.60.120.380">
    <property type="match status" value="1"/>
</dbReference>
<dbReference type="EMBL" id="RHHR01000012">
    <property type="protein sequence ID" value="RNB74989.1"/>
    <property type="molecule type" value="Genomic_DNA"/>
</dbReference>
<keyword evidence="3" id="KW-1185">Reference proteome</keyword>
<evidence type="ECO:0000313" key="2">
    <source>
        <dbReference type="EMBL" id="RNB74989.1"/>
    </source>
</evidence>
<evidence type="ECO:0000256" key="1">
    <source>
        <dbReference type="SAM" id="SignalP"/>
    </source>
</evidence>
<dbReference type="SUPFAM" id="SSF89260">
    <property type="entry name" value="Collagen-binding domain"/>
    <property type="match status" value="1"/>
</dbReference>
<name>A0A3M8CH59_9BACL</name>
<organism evidence="2 3">
    <name type="scientific">Brevibacillus invocatus</name>
    <dbReference type="NCBI Taxonomy" id="173959"/>
    <lineage>
        <taxon>Bacteria</taxon>
        <taxon>Bacillati</taxon>
        <taxon>Bacillota</taxon>
        <taxon>Bacilli</taxon>
        <taxon>Bacillales</taxon>
        <taxon>Paenibacillaceae</taxon>
        <taxon>Brevibacillus</taxon>
    </lineage>
</organism>
<accession>A0A3M8CH59</accession>
<dbReference type="InterPro" id="IPR006530">
    <property type="entry name" value="YD"/>
</dbReference>
<dbReference type="Proteomes" id="UP000282028">
    <property type="component" value="Unassembled WGS sequence"/>
</dbReference>
<dbReference type="OrthoDB" id="2463367at2"/>
<dbReference type="AlphaFoldDB" id="A0A3M8CH59"/>
<gene>
    <name evidence="2" type="ORF">EDM52_08475</name>
</gene>
<feature type="chain" id="PRO_5017922688" evidence="1">
    <location>
        <begin position="26"/>
        <end position="613"/>
    </location>
</feature>
<dbReference type="NCBIfam" id="TIGR01643">
    <property type="entry name" value="YD_repeat_2x"/>
    <property type="match status" value="1"/>
</dbReference>
<evidence type="ECO:0000313" key="3">
    <source>
        <dbReference type="Proteomes" id="UP000282028"/>
    </source>
</evidence>
<comment type="caution">
    <text evidence="2">The sequence shown here is derived from an EMBL/GenBank/DDBJ whole genome shotgun (WGS) entry which is preliminary data.</text>
</comment>
<keyword evidence="1" id="KW-0732">Signal</keyword>